<reference evidence="1 2" key="1">
    <citation type="submission" date="2023-01" db="EMBL/GenBank/DDBJ databases">
        <authorList>
            <person name="Kreplak J."/>
        </authorList>
    </citation>
    <scope>NUCLEOTIDE SEQUENCE [LARGE SCALE GENOMIC DNA]</scope>
</reference>
<evidence type="ECO:0000313" key="1">
    <source>
        <dbReference type="EMBL" id="CAI8610092.1"/>
    </source>
</evidence>
<keyword evidence="2" id="KW-1185">Reference proteome</keyword>
<dbReference type="EMBL" id="OX451739">
    <property type="protein sequence ID" value="CAI8610092.1"/>
    <property type="molecule type" value="Genomic_DNA"/>
</dbReference>
<dbReference type="AlphaFoldDB" id="A0AAV1AL41"/>
<organism evidence="1 2">
    <name type="scientific">Vicia faba</name>
    <name type="common">Broad bean</name>
    <name type="synonym">Faba vulgaris</name>
    <dbReference type="NCBI Taxonomy" id="3906"/>
    <lineage>
        <taxon>Eukaryota</taxon>
        <taxon>Viridiplantae</taxon>
        <taxon>Streptophyta</taxon>
        <taxon>Embryophyta</taxon>
        <taxon>Tracheophyta</taxon>
        <taxon>Spermatophyta</taxon>
        <taxon>Magnoliopsida</taxon>
        <taxon>eudicotyledons</taxon>
        <taxon>Gunneridae</taxon>
        <taxon>Pentapetalae</taxon>
        <taxon>rosids</taxon>
        <taxon>fabids</taxon>
        <taxon>Fabales</taxon>
        <taxon>Fabaceae</taxon>
        <taxon>Papilionoideae</taxon>
        <taxon>50 kb inversion clade</taxon>
        <taxon>NPAAA clade</taxon>
        <taxon>Hologalegina</taxon>
        <taxon>IRL clade</taxon>
        <taxon>Fabeae</taxon>
        <taxon>Vicia</taxon>
    </lineage>
</organism>
<gene>
    <name evidence="1" type="ORF">VFH_IV165360</name>
</gene>
<evidence type="ECO:0000313" key="2">
    <source>
        <dbReference type="Proteomes" id="UP001157006"/>
    </source>
</evidence>
<sequence length="134" mass="14403">MGWTTLPTVVTREKASGSAIGMGDYLCLLRLPTMVAAVFVGGVIESMRRWSSANGDVATAWSTSVMRGSKTEAVGDSGEDAVGSDIAVGVVYEDGSKSSFCFCAFFQFLLFFPQARTYVNNKNKRVNPVVINLD</sequence>
<name>A0AAV1AL41_VICFA</name>
<dbReference type="Proteomes" id="UP001157006">
    <property type="component" value="Chromosome 4"/>
</dbReference>
<accession>A0AAV1AL41</accession>
<protein>
    <submittedName>
        <fullName evidence="1">Uncharacterized protein</fullName>
    </submittedName>
</protein>
<proteinExistence type="predicted"/>